<comment type="caution">
    <text evidence="1">The sequence shown here is derived from an EMBL/GenBank/DDBJ whole genome shotgun (WGS) entry which is preliminary data.</text>
</comment>
<dbReference type="Proteomes" id="UP000790377">
    <property type="component" value="Unassembled WGS sequence"/>
</dbReference>
<accession>A0ACB8A0Y1</accession>
<evidence type="ECO:0000313" key="1">
    <source>
        <dbReference type="EMBL" id="KAH7906607.1"/>
    </source>
</evidence>
<evidence type="ECO:0000313" key="2">
    <source>
        <dbReference type="Proteomes" id="UP000790377"/>
    </source>
</evidence>
<proteinExistence type="predicted"/>
<dbReference type="EMBL" id="MU267996">
    <property type="protein sequence ID" value="KAH7906607.1"/>
    <property type="molecule type" value="Genomic_DNA"/>
</dbReference>
<name>A0ACB8A0Y1_9AGAM</name>
<protein>
    <submittedName>
        <fullName evidence="1">Uncharacterized protein</fullName>
    </submittedName>
</protein>
<organism evidence="1 2">
    <name type="scientific">Hygrophoropsis aurantiaca</name>
    <dbReference type="NCBI Taxonomy" id="72124"/>
    <lineage>
        <taxon>Eukaryota</taxon>
        <taxon>Fungi</taxon>
        <taxon>Dikarya</taxon>
        <taxon>Basidiomycota</taxon>
        <taxon>Agaricomycotina</taxon>
        <taxon>Agaricomycetes</taxon>
        <taxon>Agaricomycetidae</taxon>
        <taxon>Boletales</taxon>
        <taxon>Coniophorineae</taxon>
        <taxon>Hygrophoropsidaceae</taxon>
        <taxon>Hygrophoropsis</taxon>
    </lineage>
</organism>
<sequence>MVLYPWSKHQPRTNRLNILTNCFIIMPVYTVQSPSYFVQCPFCGQYHPISMACPNGTHDPHSKFPPRPKHEQRHHRAPSAPYNAYPHYPQDQPYAQPGTTVSYPQPQGAAVAFPHTQKPQPTRSLKPMPPPPDAHTTRQLQKCYEPVSLQTSANDDHHWFDKILPVFKSLKIDKRDAPNPRPPQSHGRGRGDAGPCDGKCMARRPPINCEVCYDKAKSRARSHHGVAHHLLSWRRNLVYKPVQRLSIVLRLKHY</sequence>
<keyword evidence="2" id="KW-1185">Reference proteome</keyword>
<gene>
    <name evidence="1" type="ORF">BJ138DRAFT_1162248</name>
</gene>
<reference evidence="1" key="1">
    <citation type="journal article" date="2021" name="New Phytol.">
        <title>Evolutionary innovations through gain and loss of genes in the ectomycorrhizal Boletales.</title>
        <authorList>
            <person name="Wu G."/>
            <person name="Miyauchi S."/>
            <person name="Morin E."/>
            <person name="Kuo A."/>
            <person name="Drula E."/>
            <person name="Varga T."/>
            <person name="Kohler A."/>
            <person name="Feng B."/>
            <person name="Cao Y."/>
            <person name="Lipzen A."/>
            <person name="Daum C."/>
            <person name="Hundley H."/>
            <person name="Pangilinan J."/>
            <person name="Johnson J."/>
            <person name="Barry K."/>
            <person name="LaButti K."/>
            <person name="Ng V."/>
            <person name="Ahrendt S."/>
            <person name="Min B."/>
            <person name="Choi I.G."/>
            <person name="Park H."/>
            <person name="Plett J.M."/>
            <person name="Magnuson J."/>
            <person name="Spatafora J.W."/>
            <person name="Nagy L.G."/>
            <person name="Henrissat B."/>
            <person name="Grigoriev I.V."/>
            <person name="Yang Z.L."/>
            <person name="Xu J."/>
            <person name="Martin F.M."/>
        </authorList>
    </citation>
    <scope>NUCLEOTIDE SEQUENCE</scope>
    <source>
        <strain evidence="1">ATCC 28755</strain>
    </source>
</reference>